<keyword evidence="1" id="KW-0677">Repeat</keyword>
<keyword evidence="4" id="KW-1185">Reference proteome</keyword>
<evidence type="ECO:0000256" key="2">
    <source>
        <dbReference type="SAM" id="MobiDB-lite"/>
    </source>
</evidence>
<dbReference type="PANTHER" id="PTHR46430">
    <property type="entry name" value="PROTEIN SKT5-RELATED"/>
    <property type="match status" value="1"/>
</dbReference>
<dbReference type="Proteomes" id="UP001412239">
    <property type="component" value="Unassembled WGS sequence"/>
</dbReference>
<dbReference type="Pfam" id="PF08238">
    <property type="entry name" value="Sel1"/>
    <property type="match status" value="5"/>
</dbReference>
<evidence type="ECO:0000313" key="3">
    <source>
        <dbReference type="EMBL" id="CUS10419.1"/>
    </source>
</evidence>
<name>A0A292PS89_9PEZI</name>
<dbReference type="InterPro" id="IPR006597">
    <property type="entry name" value="Sel1-like"/>
</dbReference>
<organism evidence="3 4">
    <name type="scientific">Tuber aestivum</name>
    <name type="common">summer truffle</name>
    <dbReference type="NCBI Taxonomy" id="59557"/>
    <lineage>
        <taxon>Eukaryota</taxon>
        <taxon>Fungi</taxon>
        <taxon>Dikarya</taxon>
        <taxon>Ascomycota</taxon>
        <taxon>Pezizomycotina</taxon>
        <taxon>Pezizomycetes</taxon>
        <taxon>Pezizales</taxon>
        <taxon>Tuberaceae</taxon>
        <taxon>Tuber</taxon>
    </lineage>
</organism>
<proteinExistence type="predicted"/>
<evidence type="ECO:0008006" key="5">
    <source>
        <dbReference type="Google" id="ProtNLM"/>
    </source>
</evidence>
<dbReference type="EMBL" id="LN891048">
    <property type="protein sequence ID" value="CUS10419.1"/>
    <property type="molecule type" value="Genomic_DNA"/>
</dbReference>
<protein>
    <recommendedName>
        <fullName evidence="5">HCP-like protein</fullName>
    </recommendedName>
</protein>
<feature type="compositionally biased region" description="Gly residues" evidence="2">
    <location>
        <begin position="723"/>
        <end position="732"/>
    </location>
</feature>
<feature type="region of interest" description="Disordered" evidence="2">
    <location>
        <begin position="714"/>
        <end position="879"/>
    </location>
</feature>
<dbReference type="AlphaFoldDB" id="A0A292PS89"/>
<dbReference type="SUPFAM" id="SSF81901">
    <property type="entry name" value="HCP-like"/>
    <property type="match status" value="1"/>
</dbReference>
<gene>
    <name evidence="3" type="ORF">GSTUAT00005500001</name>
</gene>
<dbReference type="InterPro" id="IPR011990">
    <property type="entry name" value="TPR-like_helical_dom_sf"/>
</dbReference>
<feature type="region of interest" description="Disordered" evidence="2">
    <location>
        <begin position="131"/>
        <end position="158"/>
    </location>
</feature>
<dbReference type="PANTHER" id="PTHR46430:SF2">
    <property type="entry name" value="CHITIN SYNTHASE REGULATORY FACTOR 4"/>
    <property type="match status" value="1"/>
</dbReference>
<feature type="compositionally biased region" description="Pro residues" evidence="2">
    <location>
        <begin position="824"/>
        <end position="835"/>
    </location>
</feature>
<reference evidence="3" key="1">
    <citation type="submission" date="2015-10" db="EMBL/GenBank/DDBJ databases">
        <authorList>
            <person name="Regsiter A."/>
            <person name="william w."/>
        </authorList>
    </citation>
    <scope>NUCLEOTIDE SEQUENCE</scope>
    <source>
        <strain evidence="3">Montdore</strain>
    </source>
</reference>
<evidence type="ECO:0000256" key="1">
    <source>
        <dbReference type="ARBA" id="ARBA00022737"/>
    </source>
</evidence>
<sequence>MSGMGATFYPGKDDYMMPDIAIVSPSPQRVMPEVPVQIADSLEHLELQSQDARAPVGNDGYMDNNNYQNDRSHPSSQQQTRNNYTDSYATPPPSSQGHGSRPMSEEHDTRSSHGALPYHSSVADDYLAGFQTTDEPSFSPFPKLVNPGPNIPPTDEEKGDQIEAARLAVLSSNDPEMQLIWAQDALSYVEVCVSYLTRIAEPPGTRPQTPTVEHQIKADALSVVTFLADQHHPRAEFMRGNWLEFGKFGYRGDKKEAFRCYARSAEKGFARAEYRMGMQYENSNESIKAIKHYNQGAAMGDSASNYRLGMMTLLGQHSQKQDYAKGVHLIRLAAQTADENAPQGAYVYGMLLARELPGIEIPDLFLPLDIRQAKEMIEKAAFLGFARAQLKMGTAYELCQLGCDFNPALSLHYNALAARQAGEAEADMAISKWFLCGHEGVFEKNEELAFKYAQRAASTGLATAEFALGYFYEIGMHVPTDLKEAQLWYGKAAAHGNKDASGRIEGISRSKTLSRKDHESVAISKIRARHASQRRVVNPLTQRRQSVVPPIISTIEEAVDMPDPTIPPGGNYNYPPGPPPMQEPPRPLVRQGTMPNVETSFIAPDLGQSYVNPGNGPLSAVQPPRRPGTAAPYPVRSGSAGSGVLPHARPMSAVGYGQKSHIPARVQLFDMLTDIYLQLWGPQLRFLQQALTLEAHHVPSLPWIIKGEDLPEGDNSSFIRGRQGPGYPGGFNGEPFPHISTPKPSQMHGNQGIKPPGTPIDIGFEAPAPRPKPAKSPAPSVMGGLNNRNPSAGDRRPGSSLGPYGQQRLSSQQGPPNKAHGSPPFGPTPGPPSPPVNLSQTPKPPLSSATPKPQSAPLPKPPGKGPKTFEEMGVPQQTKEQDCSMYILAKRKNNPDIEGGRPRQAE</sequence>
<evidence type="ECO:0000313" key="4">
    <source>
        <dbReference type="Proteomes" id="UP001412239"/>
    </source>
</evidence>
<feature type="compositionally biased region" description="Pro residues" evidence="2">
    <location>
        <begin position="854"/>
        <end position="864"/>
    </location>
</feature>
<dbReference type="Gene3D" id="1.25.40.10">
    <property type="entry name" value="Tetratricopeptide repeat domain"/>
    <property type="match status" value="2"/>
</dbReference>
<dbReference type="InterPro" id="IPR051726">
    <property type="entry name" value="Chitin_Synth_Reg"/>
</dbReference>
<feature type="compositionally biased region" description="Polar residues" evidence="2">
    <location>
        <begin position="63"/>
        <end position="88"/>
    </location>
</feature>
<accession>A0A292PS89</accession>
<dbReference type="SMART" id="SM00671">
    <property type="entry name" value="SEL1"/>
    <property type="match status" value="7"/>
</dbReference>
<feature type="region of interest" description="Disordered" evidence="2">
    <location>
        <begin position="48"/>
        <end position="117"/>
    </location>
</feature>
<feature type="region of interest" description="Disordered" evidence="2">
    <location>
        <begin position="617"/>
        <end position="644"/>
    </location>
</feature>